<dbReference type="Pfam" id="PF06978">
    <property type="entry name" value="POP1_N"/>
    <property type="match status" value="1"/>
</dbReference>
<evidence type="ECO:0000313" key="9">
    <source>
        <dbReference type="RefSeq" id="XP_052119141.1"/>
    </source>
</evidence>
<feature type="region of interest" description="Disordered" evidence="4">
    <location>
        <begin position="92"/>
        <end position="117"/>
    </location>
</feature>
<evidence type="ECO:0000256" key="3">
    <source>
        <dbReference type="ARBA" id="ARBA00023242"/>
    </source>
</evidence>
<dbReference type="RefSeq" id="XP_052119141.1">
    <property type="nucleotide sequence ID" value="XM_052263181.1"/>
</dbReference>
<feature type="domain" description="POPLD" evidence="6">
    <location>
        <begin position="553"/>
        <end position="629"/>
    </location>
</feature>
<keyword evidence="2" id="KW-0819">tRNA processing</keyword>
<keyword evidence="8" id="KW-1185">Reference proteome</keyword>
<evidence type="ECO:0000259" key="6">
    <source>
        <dbReference type="Pfam" id="PF08170"/>
    </source>
</evidence>
<dbReference type="AlphaFoldDB" id="A0A9C6TM96"/>
<name>A0A9C6TM96_ARADU</name>
<reference evidence="9" key="3">
    <citation type="submission" date="2025-08" db="UniProtKB">
        <authorList>
            <consortium name="RefSeq"/>
        </authorList>
    </citation>
    <scope>IDENTIFICATION</scope>
</reference>
<evidence type="ECO:0000256" key="4">
    <source>
        <dbReference type="SAM" id="MobiDB-lite"/>
    </source>
</evidence>
<comment type="subcellular location">
    <subcellularLocation>
        <location evidence="1">Nucleus</location>
    </subcellularLocation>
</comment>
<feature type="domain" description="POP1 C-terminal" evidence="7">
    <location>
        <begin position="796"/>
        <end position="885"/>
    </location>
</feature>
<dbReference type="GeneID" id="107494460"/>
<evidence type="ECO:0000256" key="2">
    <source>
        <dbReference type="ARBA" id="ARBA00022694"/>
    </source>
</evidence>
<keyword evidence="3" id="KW-0539">Nucleus</keyword>
<gene>
    <name evidence="9" type="primary">LOC107494460</name>
</gene>
<evidence type="ECO:0000256" key="1">
    <source>
        <dbReference type="ARBA" id="ARBA00004123"/>
    </source>
</evidence>
<dbReference type="GO" id="GO:0005655">
    <property type="term" value="C:nucleolar ribonuclease P complex"/>
    <property type="evidence" value="ECO:0007669"/>
    <property type="project" value="InterPro"/>
</dbReference>
<protein>
    <submittedName>
        <fullName evidence="9">Ribonucleases P/MRP protein subunit POP1</fullName>
    </submittedName>
</protein>
<dbReference type="InterPro" id="IPR009723">
    <property type="entry name" value="Pop1_N"/>
</dbReference>
<dbReference type="PANTHER" id="PTHR22731:SF3">
    <property type="entry name" value="RIBONUCLEASES P_MRP PROTEIN SUBUNIT POP1"/>
    <property type="match status" value="1"/>
</dbReference>
<dbReference type="Proteomes" id="UP000515211">
    <property type="component" value="Chromosome 6"/>
</dbReference>
<dbReference type="InterPro" id="IPR039182">
    <property type="entry name" value="Pop1"/>
</dbReference>
<dbReference type="Pfam" id="PF22770">
    <property type="entry name" value="POP1_C"/>
    <property type="match status" value="1"/>
</dbReference>
<dbReference type="GO" id="GO:0001682">
    <property type="term" value="P:tRNA 5'-leader removal"/>
    <property type="evidence" value="ECO:0007669"/>
    <property type="project" value="InterPro"/>
</dbReference>
<dbReference type="Pfam" id="PF08170">
    <property type="entry name" value="POPLD"/>
    <property type="match status" value="1"/>
</dbReference>
<evidence type="ECO:0000313" key="8">
    <source>
        <dbReference type="Proteomes" id="UP000515211"/>
    </source>
</evidence>
<dbReference type="PANTHER" id="PTHR22731">
    <property type="entry name" value="RIBONUCLEASES P/MRP PROTEIN SUBUNIT POP1"/>
    <property type="match status" value="1"/>
</dbReference>
<reference evidence="9" key="1">
    <citation type="journal article" date="2014" name="PLoS ONE">
        <title>Comparisons of De Novo Transcriptome Assemblers in Diploid and Polyploid Species Using Peanut (Arachis spp.) RNA-Seq Data.</title>
        <authorList>
            <person name="Chopra R."/>
            <person name="Burow G."/>
            <person name="Farmer A."/>
            <person name="Mudge J."/>
            <person name="Simpson C.E."/>
            <person name="Burow M.D."/>
        </authorList>
    </citation>
    <scope>NUCLEOTIDE SEQUENCE</scope>
</reference>
<dbReference type="InterPro" id="IPR012590">
    <property type="entry name" value="POPLD_dom"/>
</dbReference>
<organism evidence="8 9">
    <name type="scientific">Arachis duranensis</name>
    <name type="common">Wild peanut</name>
    <dbReference type="NCBI Taxonomy" id="130453"/>
    <lineage>
        <taxon>Eukaryota</taxon>
        <taxon>Viridiplantae</taxon>
        <taxon>Streptophyta</taxon>
        <taxon>Embryophyta</taxon>
        <taxon>Tracheophyta</taxon>
        <taxon>Spermatophyta</taxon>
        <taxon>Magnoliopsida</taxon>
        <taxon>eudicotyledons</taxon>
        <taxon>Gunneridae</taxon>
        <taxon>Pentapetalae</taxon>
        <taxon>rosids</taxon>
        <taxon>fabids</taxon>
        <taxon>Fabales</taxon>
        <taxon>Fabaceae</taxon>
        <taxon>Papilionoideae</taxon>
        <taxon>50 kb inversion clade</taxon>
        <taxon>dalbergioids sensu lato</taxon>
        <taxon>Dalbergieae</taxon>
        <taxon>Pterocarpus clade</taxon>
        <taxon>Arachis</taxon>
    </lineage>
</organism>
<evidence type="ECO:0000259" key="7">
    <source>
        <dbReference type="Pfam" id="PF22770"/>
    </source>
</evidence>
<evidence type="ECO:0000259" key="5">
    <source>
        <dbReference type="Pfam" id="PF06978"/>
    </source>
</evidence>
<feature type="domain" description="Pop1 N-terminal" evidence="5">
    <location>
        <begin position="170"/>
        <end position="227"/>
    </location>
</feature>
<reference evidence="8" key="2">
    <citation type="journal article" date="2016" name="Nat. Genet.">
        <title>The genome sequences of Arachis duranensis and Arachis ipaensis, the diploid ancestors of cultivated peanut.</title>
        <authorList>
            <person name="Bertioli D.J."/>
            <person name="Cannon S.B."/>
            <person name="Froenicke L."/>
            <person name="Huang G."/>
            <person name="Farmer A.D."/>
            <person name="Cannon E.K."/>
            <person name="Liu X."/>
            <person name="Gao D."/>
            <person name="Clevenger J."/>
            <person name="Dash S."/>
            <person name="Ren L."/>
            <person name="Moretzsohn M.C."/>
            <person name="Shirasawa K."/>
            <person name="Huang W."/>
            <person name="Vidigal B."/>
            <person name="Abernathy B."/>
            <person name="Chu Y."/>
            <person name="Niederhuth C.E."/>
            <person name="Umale P."/>
            <person name="Araujo A.C."/>
            <person name="Kozik A."/>
            <person name="Kim K.D."/>
            <person name="Burow M.D."/>
            <person name="Varshney R.K."/>
            <person name="Wang X."/>
            <person name="Zhang X."/>
            <person name="Barkley N."/>
            <person name="Guimaraes P.M."/>
            <person name="Isobe S."/>
            <person name="Guo B."/>
            <person name="Liao B."/>
            <person name="Stalker H.T."/>
            <person name="Schmitz R.J."/>
            <person name="Scheffler B.E."/>
            <person name="Leal-Bertioli S.C."/>
            <person name="Xun X."/>
            <person name="Jackson S.A."/>
            <person name="Michelmore R."/>
            <person name="Ozias-Akins P."/>
        </authorList>
    </citation>
    <scope>NUCLEOTIDE SEQUENCE [LARGE SCALE GENOMIC DNA]</scope>
    <source>
        <strain evidence="8">cv. V14167</strain>
    </source>
</reference>
<dbReference type="GO" id="GO:0000172">
    <property type="term" value="C:ribonuclease MRP complex"/>
    <property type="evidence" value="ECO:0007669"/>
    <property type="project" value="InterPro"/>
</dbReference>
<proteinExistence type="predicted"/>
<sequence length="896" mass="101176">MLCGRRRLLCSSALSLSVRNLASVWIFKNRKLHCSFASPSCTSVSPPLLSPCYPLLPADMATRKIHVQKFAESRAYELESLQSVIADRIKGDYRSQRNKRRRTSSYNSKAGTRRKRQKLGTVHNKTGGVELRLGKDEIKKLPSRRMRRRYELKMNLDSGFCTSGDGTKRLRTHVWHTKRFTMTKLWGYYLPLALQGRGKGSRALLKRLKQGVVVHDASYYTAVQVEGPEESLASLLRMVLVPFPETSSQDSDESVSGTTCGMAMLYQVEAPVSQPIGPVTYMWRPTFQQNISGEDDINDELMKHDVDSDESPNRMKFGASFRQLWVWIHASAFEEGYDSLKFACQKEMEKTGISINCFSLEGELAKLEVIGSGAIQILQKMLHPVTSISDNHCLWEHVPKQDSVSQKTSSSISDNEDKFSSVAILSLNVKDPRQLCGKGTVSSVEPSSAEAVNGAQETIHEELEKTSDLASSTWSKLENNQYHNNDLWYAKSRRLRTPLSESMICSEKHHKRLTHYCLDDVDSREANSLTEEQCSRSCPILLVKHHRKELFRGCSIILPLSWVKAFWIPLISNGAHAIGLQEMHCIAHEMGLPAFPSDFPDCKAYSCFMSAKAAAFDKKAELRPPSKRPMRVPILPPWGIIRSTLNRKINAVETTGVSTLEDLTDLNSLPKKIDSENSLFDGIVARTGSVLTNFLNETKGGQLSLFPYAADGDEKITKFIKGEVNLNRSCQNSVISDHRLCFLRVHLRPFKKGFFEEGAVICAPHPSDTYLLTSCIEKNEGFQLPQSALESYFKEDHSSKRWEMHVPDDSNAKEYHRWPIGFVTSAAIQGSKRLVAGGFCEAVLLANLREEQWKEMPVKRRKKDIYVLVRNLRSVAYRLALASVVLEYKENDTHFM</sequence>
<dbReference type="InterPro" id="IPR055079">
    <property type="entry name" value="POP1_C"/>
</dbReference>
<accession>A0A9C6TM96</accession>
<dbReference type="KEGG" id="adu:107494460"/>